<organism evidence="1 3">
    <name type="scientific">Thiomonas arsenitoxydans (strain DSM 22701 / CIP 110005 / 3As)</name>
    <dbReference type="NCBI Taxonomy" id="426114"/>
    <lineage>
        <taxon>Bacteria</taxon>
        <taxon>Pseudomonadati</taxon>
        <taxon>Pseudomonadota</taxon>
        <taxon>Betaproteobacteria</taxon>
        <taxon>Burkholderiales</taxon>
        <taxon>Thiomonas</taxon>
    </lineage>
</organism>
<reference evidence="1" key="3">
    <citation type="submission" date="2010-07" db="EMBL/GenBank/DDBJ databases">
        <authorList>
            <person name="Genoscope - CEA"/>
        </authorList>
    </citation>
    <scope>NUCLEOTIDE SEQUENCE</scope>
    <source>
        <strain evidence="1">3As</strain>
    </source>
</reference>
<dbReference type="RefSeq" id="WP_013107480.1">
    <property type="nucleotide sequence ID" value="NC_014145.1"/>
</dbReference>
<evidence type="ECO:0000313" key="3">
    <source>
        <dbReference type="Proteomes" id="UP000002372"/>
    </source>
</evidence>
<gene>
    <name evidence="1" type="ordered locus">THI_3693</name>
    <name evidence="2" type="ORF">THICB1_110576</name>
</gene>
<dbReference type="AlphaFoldDB" id="D6CNZ2"/>
<dbReference type="EMBL" id="FP475956">
    <property type="protein sequence ID" value="CAZ90270.1"/>
    <property type="molecule type" value="Genomic_DNA"/>
</dbReference>
<proteinExistence type="predicted"/>
<dbReference type="EMBL" id="CTRI01000003">
    <property type="protein sequence ID" value="CQR28976.1"/>
    <property type="molecule type" value="Genomic_DNA"/>
</dbReference>
<dbReference type="Proteomes" id="UP000078599">
    <property type="component" value="Unassembled WGS sequence"/>
</dbReference>
<evidence type="ECO:0000313" key="1">
    <source>
        <dbReference type="EMBL" id="CAZ90270.1"/>
    </source>
</evidence>
<keyword evidence="4" id="KW-1185">Reference proteome</keyword>
<accession>D6CNZ2</accession>
<evidence type="ECO:0000313" key="2">
    <source>
        <dbReference type="EMBL" id="CQR28976.1"/>
    </source>
</evidence>
<dbReference type="OrthoDB" id="4774648at2"/>
<protein>
    <submittedName>
        <fullName evidence="1">Uncharacterized protein</fullName>
    </submittedName>
</protein>
<dbReference type="HOGENOM" id="CLU_1142181_0_0_4"/>
<dbReference type="Proteomes" id="UP000002372">
    <property type="component" value="Chromosome"/>
</dbReference>
<dbReference type="KEGG" id="thi:THI_3693"/>
<sequence length="243" mass="27373">MIEHIVPQRYQGVWRRTLLTAPEVYDDRTLVLWMQTARWHADLRIPADRPDCSGCTSLAECSRAQLLCLLKQEGFAGITTVNGTSCEWRRQMDYHPKGWRDRGEMAFSTCTRALDEYGIEADYAERWERDPASDQSGWVARSSSAAGPVLWLRSGKRFMLARPRAMDATETLAIWSRASANRASIEELRRLADFEISYGVITGDDGCILHSTLPWRELQSVVLPKNWSIDCAVGDLASGACLG</sequence>
<reference evidence="2 4" key="4">
    <citation type="submission" date="2015-03" db="EMBL/GenBank/DDBJ databases">
        <authorList>
            <person name="Regsiter A."/>
            <person name="william w."/>
        </authorList>
    </citation>
    <scope>NUCLEOTIDE SEQUENCE [LARGE SCALE GENOMIC DNA]</scope>
    <source>
        <strain evidence="2 4">CB1</strain>
    </source>
</reference>
<reference evidence="3" key="2">
    <citation type="journal article" date="2010" name="PLoS Genet.">
        <title>Structure, function, and evolution of the Thiomonas spp. genome.</title>
        <authorList>
            <person name="Arsene-Ploetze F."/>
            <person name="Koechler S."/>
            <person name="Marchal M."/>
            <person name="Coppee J.Y."/>
            <person name="Chandler M."/>
            <person name="Bonnefoy V."/>
            <person name="Brochier-Armanet C."/>
            <person name="Barakat M."/>
            <person name="Barbe V."/>
            <person name="Battaglia-Brunet F."/>
            <person name="Bruneel O."/>
            <person name="Bryan C.G."/>
            <person name="Cleiss-Arnold J."/>
            <person name="Cruveiller S."/>
            <person name="Erhardt M."/>
            <person name="Heinrich-Salmeron A."/>
            <person name="Hommais F."/>
            <person name="Joulian C."/>
            <person name="Krin E."/>
            <person name="Lieutaud A."/>
            <person name="Lievremont D."/>
            <person name="Michel C."/>
            <person name="Muller D."/>
            <person name="Ortet P."/>
            <person name="Proux C."/>
            <person name="Siguier P."/>
            <person name="Roche D."/>
            <person name="Rouy Z."/>
            <person name="Salvignol G."/>
            <person name="Slyemi D."/>
            <person name="Talla E."/>
            <person name="Weiss S."/>
            <person name="Weissenbach J."/>
            <person name="Medigue C."/>
            <person name="Bertin P.N."/>
        </authorList>
    </citation>
    <scope>NUCLEOTIDE SEQUENCE [LARGE SCALE GENOMIC DNA]</scope>
    <source>
        <strain evidence="3">DSM 22701 / CIP 110005 / 3As</strain>
    </source>
</reference>
<reference key="1">
    <citation type="submission" date="2009-07" db="EMBL/GenBank/DDBJ databases">
        <authorList>
            <person name="Genoscope - CEA"/>
        </authorList>
    </citation>
    <scope>NUCLEOTIDE SEQUENCE</scope>
    <source>
        <strain>3As</strain>
    </source>
</reference>
<name>D6CNZ2_THIA3</name>
<dbReference type="eggNOG" id="ENOG502ZS0U">
    <property type="taxonomic scope" value="Bacteria"/>
</dbReference>
<evidence type="ECO:0000313" key="4">
    <source>
        <dbReference type="Proteomes" id="UP000078599"/>
    </source>
</evidence>